<name>A0ABV7YGK5_9ACTN</name>
<evidence type="ECO:0000313" key="2">
    <source>
        <dbReference type="EMBL" id="MFC3764471.1"/>
    </source>
</evidence>
<protein>
    <submittedName>
        <fullName evidence="2">DUF6113 family protein</fullName>
    </submittedName>
</protein>
<keyword evidence="1" id="KW-1133">Transmembrane helix</keyword>
<feature type="transmembrane region" description="Helical" evidence="1">
    <location>
        <begin position="98"/>
        <end position="119"/>
    </location>
</feature>
<dbReference type="RefSeq" id="WP_205122388.1">
    <property type="nucleotide sequence ID" value="NZ_JAFBCM010000001.1"/>
</dbReference>
<dbReference type="Proteomes" id="UP001595699">
    <property type="component" value="Unassembled WGS sequence"/>
</dbReference>
<keyword evidence="1" id="KW-0812">Transmembrane</keyword>
<dbReference type="EMBL" id="JBHRZH010000026">
    <property type="protein sequence ID" value="MFC3764471.1"/>
    <property type="molecule type" value="Genomic_DNA"/>
</dbReference>
<accession>A0ABV7YGK5</accession>
<evidence type="ECO:0000256" key="1">
    <source>
        <dbReference type="SAM" id="Phobius"/>
    </source>
</evidence>
<evidence type="ECO:0000313" key="3">
    <source>
        <dbReference type="Proteomes" id="UP001595699"/>
    </source>
</evidence>
<reference evidence="3" key="1">
    <citation type="journal article" date="2019" name="Int. J. Syst. Evol. Microbiol.">
        <title>The Global Catalogue of Microorganisms (GCM) 10K type strain sequencing project: providing services to taxonomists for standard genome sequencing and annotation.</title>
        <authorList>
            <consortium name="The Broad Institute Genomics Platform"/>
            <consortium name="The Broad Institute Genome Sequencing Center for Infectious Disease"/>
            <person name="Wu L."/>
            <person name="Ma J."/>
        </authorList>
    </citation>
    <scope>NUCLEOTIDE SEQUENCE [LARGE SCALE GENOMIC DNA]</scope>
    <source>
        <strain evidence="3">CGMCC 4.7241</strain>
    </source>
</reference>
<dbReference type="Pfam" id="PF19608">
    <property type="entry name" value="DUF6113"/>
    <property type="match status" value="1"/>
</dbReference>
<comment type="caution">
    <text evidence="2">The sequence shown here is derived from an EMBL/GenBank/DDBJ whole genome shotgun (WGS) entry which is preliminary data.</text>
</comment>
<keyword evidence="1" id="KW-0472">Membrane</keyword>
<sequence>MKSVRVVGKVVGLVVFGLLGLGVGAAGPFIGREVLRWQGPSVPYGIVLALVATAGLFYTGGKLFGPLGAVIPVLTWAVPVVAFLLPRPEGDVVLANDGYGTAFLLVGVLIAAWNFGRALTNPGKVDRRAAERS</sequence>
<keyword evidence="3" id="KW-1185">Reference proteome</keyword>
<organism evidence="2 3">
    <name type="scientific">Tenggerimyces flavus</name>
    <dbReference type="NCBI Taxonomy" id="1708749"/>
    <lineage>
        <taxon>Bacteria</taxon>
        <taxon>Bacillati</taxon>
        <taxon>Actinomycetota</taxon>
        <taxon>Actinomycetes</taxon>
        <taxon>Propionibacteriales</taxon>
        <taxon>Nocardioidaceae</taxon>
        <taxon>Tenggerimyces</taxon>
    </lineage>
</organism>
<feature type="transmembrane region" description="Helical" evidence="1">
    <location>
        <begin position="67"/>
        <end position="86"/>
    </location>
</feature>
<feature type="transmembrane region" description="Helical" evidence="1">
    <location>
        <begin position="42"/>
        <end position="60"/>
    </location>
</feature>
<dbReference type="InterPro" id="IPR046095">
    <property type="entry name" value="DUF6113"/>
</dbReference>
<proteinExistence type="predicted"/>
<gene>
    <name evidence="2" type="ORF">ACFOUW_26785</name>
</gene>